<dbReference type="Gene3D" id="3.50.50.60">
    <property type="entry name" value="FAD/NAD(P)-binding domain"/>
    <property type="match status" value="1"/>
</dbReference>
<dbReference type="InterPro" id="IPR036400">
    <property type="entry name" value="Cyt_B5-like_heme/steroid_sf"/>
</dbReference>
<protein>
    <submittedName>
        <fullName evidence="7">FAD-dependent oxidoreductase-like protein</fullName>
    </submittedName>
</protein>
<dbReference type="SUPFAM" id="SSF56425">
    <property type="entry name" value="Succinate dehydrogenase/fumarate reductase flavoprotein, catalytic domain"/>
    <property type="match status" value="1"/>
</dbReference>
<evidence type="ECO:0000256" key="1">
    <source>
        <dbReference type="ARBA" id="ARBA00001974"/>
    </source>
</evidence>
<comment type="cofactor">
    <cofactor evidence="1">
        <name>FAD</name>
        <dbReference type="ChEBI" id="CHEBI:57692"/>
    </cofactor>
</comment>
<dbReference type="Gene3D" id="3.10.120.10">
    <property type="entry name" value="Cytochrome b5-like heme/steroid binding domain"/>
    <property type="match status" value="1"/>
</dbReference>
<dbReference type="PANTHER" id="PTHR43400">
    <property type="entry name" value="FUMARATE REDUCTASE"/>
    <property type="match status" value="1"/>
</dbReference>
<evidence type="ECO:0000256" key="5">
    <source>
        <dbReference type="SAM" id="MobiDB-lite"/>
    </source>
</evidence>
<name>A0A1D2VQD1_9ASCO</name>
<keyword evidence="2" id="KW-0285">Flavoprotein</keyword>
<dbReference type="Pfam" id="PF00890">
    <property type="entry name" value="FAD_binding_2"/>
    <property type="match status" value="1"/>
</dbReference>
<keyword evidence="8" id="KW-1185">Reference proteome</keyword>
<dbReference type="STRING" id="1344418.A0A1D2VQD1"/>
<dbReference type="InterPro" id="IPR027477">
    <property type="entry name" value="Succ_DH/fumarate_Rdtase_cat_sf"/>
</dbReference>
<keyword evidence="4" id="KW-0560">Oxidoreductase</keyword>
<dbReference type="InterPro" id="IPR050315">
    <property type="entry name" value="FAD-oxidoreductase_2"/>
</dbReference>
<dbReference type="GO" id="GO:0016491">
    <property type="term" value="F:oxidoreductase activity"/>
    <property type="evidence" value="ECO:0007669"/>
    <property type="project" value="UniProtKB-KW"/>
</dbReference>
<gene>
    <name evidence="7" type="ORF">ASCRUDRAFT_78794</name>
</gene>
<evidence type="ECO:0000256" key="3">
    <source>
        <dbReference type="ARBA" id="ARBA00022827"/>
    </source>
</evidence>
<dbReference type="InterPro" id="IPR003953">
    <property type="entry name" value="FAD-dep_OxRdtase_2_FAD-bd"/>
</dbReference>
<dbReference type="EMBL" id="KV454475">
    <property type="protein sequence ID" value="ODV63765.1"/>
    <property type="molecule type" value="Genomic_DNA"/>
</dbReference>
<dbReference type="InParanoid" id="A0A1D2VQD1"/>
<evidence type="ECO:0000313" key="8">
    <source>
        <dbReference type="Proteomes" id="UP000095038"/>
    </source>
</evidence>
<dbReference type="Pfam" id="PF00173">
    <property type="entry name" value="Cyt-b5"/>
    <property type="match status" value="1"/>
</dbReference>
<dbReference type="InterPro" id="IPR001199">
    <property type="entry name" value="Cyt_B5-like_heme/steroid-bd"/>
</dbReference>
<dbReference type="Proteomes" id="UP000095038">
    <property type="component" value="Unassembled WGS sequence"/>
</dbReference>
<dbReference type="PROSITE" id="PS50255">
    <property type="entry name" value="CYTOCHROME_B5_2"/>
    <property type="match status" value="1"/>
</dbReference>
<feature type="region of interest" description="Disordered" evidence="5">
    <location>
        <begin position="549"/>
        <end position="574"/>
    </location>
</feature>
<evidence type="ECO:0000313" key="7">
    <source>
        <dbReference type="EMBL" id="ODV63765.1"/>
    </source>
</evidence>
<proteinExistence type="predicted"/>
<dbReference type="RefSeq" id="XP_020050072.1">
    <property type="nucleotide sequence ID" value="XM_020194295.1"/>
</dbReference>
<accession>A0A1D2VQD1</accession>
<dbReference type="InterPro" id="IPR010960">
    <property type="entry name" value="Flavocytochrome_c"/>
</dbReference>
<dbReference type="AlphaFoldDB" id="A0A1D2VQD1"/>
<dbReference type="OrthoDB" id="10254877at2759"/>
<dbReference type="InterPro" id="IPR036188">
    <property type="entry name" value="FAD/NAD-bd_sf"/>
</dbReference>
<feature type="domain" description="Cytochrome b5 heme-binding" evidence="6">
    <location>
        <begin position="585"/>
        <end position="661"/>
    </location>
</feature>
<dbReference type="SMART" id="SM01117">
    <property type="entry name" value="Cyt-b5"/>
    <property type="match status" value="1"/>
</dbReference>
<dbReference type="GO" id="GO:0010181">
    <property type="term" value="F:FMN binding"/>
    <property type="evidence" value="ECO:0007669"/>
    <property type="project" value="InterPro"/>
</dbReference>
<evidence type="ECO:0000256" key="2">
    <source>
        <dbReference type="ARBA" id="ARBA00022630"/>
    </source>
</evidence>
<dbReference type="PANTHER" id="PTHR43400:SF1">
    <property type="entry name" value="FUMARATE REDUCTASE"/>
    <property type="match status" value="1"/>
</dbReference>
<evidence type="ECO:0000259" key="6">
    <source>
        <dbReference type="PROSITE" id="PS50255"/>
    </source>
</evidence>
<dbReference type="NCBIfam" id="TIGR01813">
    <property type="entry name" value="flavo_cyto_c"/>
    <property type="match status" value="1"/>
</dbReference>
<organism evidence="7 8">
    <name type="scientific">Ascoidea rubescens DSM 1968</name>
    <dbReference type="NCBI Taxonomy" id="1344418"/>
    <lineage>
        <taxon>Eukaryota</taxon>
        <taxon>Fungi</taxon>
        <taxon>Dikarya</taxon>
        <taxon>Ascomycota</taxon>
        <taxon>Saccharomycotina</taxon>
        <taxon>Saccharomycetes</taxon>
        <taxon>Ascoideaceae</taxon>
        <taxon>Ascoidea</taxon>
    </lineage>
</organism>
<keyword evidence="3" id="KW-0274">FAD</keyword>
<dbReference type="SUPFAM" id="SSF55856">
    <property type="entry name" value="Cytochrome b5-like heme/steroid binding domain"/>
    <property type="match status" value="1"/>
</dbReference>
<dbReference type="SUPFAM" id="SSF51905">
    <property type="entry name" value="FAD/NAD(P)-binding domain"/>
    <property type="match status" value="1"/>
</dbReference>
<reference evidence="8" key="1">
    <citation type="submission" date="2016-05" db="EMBL/GenBank/DDBJ databases">
        <title>Comparative genomics of biotechnologically important yeasts.</title>
        <authorList>
            <consortium name="DOE Joint Genome Institute"/>
            <person name="Riley R."/>
            <person name="Haridas S."/>
            <person name="Wolfe K.H."/>
            <person name="Lopes M.R."/>
            <person name="Hittinger C.T."/>
            <person name="Goker M."/>
            <person name="Salamov A."/>
            <person name="Wisecaver J."/>
            <person name="Long T.M."/>
            <person name="Aerts A.L."/>
            <person name="Barry K."/>
            <person name="Choi C."/>
            <person name="Clum A."/>
            <person name="Coughlan A.Y."/>
            <person name="Deshpande S."/>
            <person name="Douglass A.P."/>
            <person name="Hanson S.J."/>
            <person name="Klenk H.-P."/>
            <person name="Labutti K."/>
            <person name="Lapidus A."/>
            <person name="Lindquist E."/>
            <person name="Lipzen A."/>
            <person name="Meier-Kolthoff J.P."/>
            <person name="Ohm R.A."/>
            <person name="Otillar R.P."/>
            <person name="Pangilinan J."/>
            <person name="Peng Y."/>
            <person name="Rokas A."/>
            <person name="Rosa C.A."/>
            <person name="Scheuner C."/>
            <person name="Sibirny A.A."/>
            <person name="Slot J.C."/>
            <person name="Stielow J.B."/>
            <person name="Sun H."/>
            <person name="Kurtzman C.P."/>
            <person name="Blackwell M."/>
            <person name="Grigoriev I.V."/>
            <person name="Jeffries T.W."/>
        </authorList>
    </citation>
    <scope>NUCLEOTIDE SEQUENCE [LARGE SCALE GENOMIC DNA]</scope>
    <source>
        <strain evidence="8">DSM 1968</strain>
    </source>
</reference>
<dbReference type="Gene3D" id="3.90.700.10">
    <property type="entry name" value="Succinate dehydrogenase/fumarate reductase flavoprotein, catalytic domain"/>
    <property type="match status" value="1"/>
</dbReference>
<evidence type="ECO:0000256" key="4">
    <source>
        <dbReference type="ARBA" id="ARBA00023002"/>
    </source>
</evidence>
<feature type="compositionally biased region" description="Low complexity" evidence="5">
    <location>
        <begin position="549"/>
        <end position="568"/>
    </location>
</feature>
<dbReference type="GeneID" id="30967931"/>
<sequence length="669" mass="73660">MTKTLELENLPKNPVIIVGGGLAGLSAAHQCLINGSNVVLLDKQPFFGGNSTKATSGINGSLTNTQIDLNIKDSPLNFLNDTLKSGKNQGDPKLAKVLTYQSASTIDWLEENFNLDLSLVSRLGGHSQPRTHRGKSARFPGMEITFALIEKLEFLAKEDPSRVYISSRSNVIELIKDPDNSDIIIGLKFEKLLQTYSIYGPVILATGGYAADYNNKNNDSLLAKYRPDLLHLPTTNGNHATGDGQKLVINAGGIGIDLDKVQVHPTGLVNPKNPNSKFIFLAGEALRGEGAIMIDADGKRFCDELGTRDYVSNEMTKVKGPIRLIMNSKAVKALPFHVRHYRSRKLMETFTGEELVKEIGCEKKVLQTEFDNYNKYANYKVKHPRRTIDPFGKTFFSATPFSLDDTFEVSIITRVVHFTMGGVKIDPQARVVSKETEKPMDGLYAAGELAGNIHGFNRLGGSSLLACVCFGRVSGNSATSYLLKNLSNQKPIQAPIPPNNMNSTNNMNMNKNSGFDMDMNEILLNLDPSKPNKIVVSFNNQTLAENFFSQGNFNSNSNNNNNNNSNNSTREEQPLKIDTVLTIPPQEYTMEEVAKHNSEESCWVVVKNVVLDLTSFYNLHPGGKNALINFAGQDATEAFGMLHDDNVILKYAPTTVIGRIKGKEPFLKC</sequence>